<evidence type="ECO:0000313" key="2">
    <source>
        <dbReference type="Proteomes" id="UP000830837"/>
    </source>
</evidence>
<reference evidence="1" key="1">
    <citation type="submission" date="2022-04" db="EMBL/GenBank/DDBJ databases">
        <title>Complete genome of Bacillus.</title>
        <authorList>
            <person name="Kong X."/>
            <person name="Hou M."/>
        </authorList>
    </citation>
    <scope>NUCLEOTIDE SEQUENCE</scope>
    <source>
        <strain evidence="1">A78.1</strain>
    </source>
</reference>
<keyword evidence="2" id="KW-1185">Reference proteome</keyword>
<protein>
    <submittedName>
        <fullName evidence="1">HAMP domain-containing histidine kinase</fullName>
    </submittedName>
</protein>
<gene>
    <name evidence="1" type="ORF">M0696_17385</name>
</gene>
<evidence type="ECO:0000313" key="1">
    <source>
        <dbReference type="EMBL" id="UPV78559.1"/>
    </source>
</evidence>
<keyword evidence="1" id="KW-0418">Kinase</keyword>
<keyword evidence="1" id="KW-0808">Transferase</keyword>
<organism evidence="1 2">
    <name type="scientific">Bacillus rugosus</name>
    <dbReference type="NCBI Taxonomy" id="2715209"/>
    <lineage>
        <taxon>Bacteria</taxon>
        <taxon>Bacillati</taxon>
        <taxon>Bacillota</taxon>
        <taxon>Bacilli</taxon>
        <taxon>Bacillales</taxon>
        <taxon>Bacillaceae</taxon>
        <taxon>Bacillus</taxon>
    </lineage>
</organism>
<proteinExistence type="predicted"/>
<sequence length="474" mass="55001">MLKGHKKRRMTIKKWLFLFIIAFILLPILTTKMAVHFYNESKTNSIEIEDIMPWLQQNILSEPENWNKKEWQKQIRSKTDELHIGIRLLNKDQKVLFSTVEEPHNHQITKIGQTADYSVGSTNFLLEEYYVYKKKKLAGILYVQDKRPALQAFDGHENSFLEQYGGVFIALFVLLMLFVTAAWFMNKHVLIPLIALEKTSQLISKQDFNFSLPSSRVTEIHEVSNGFKSMQLQLKTSLAKQQSLENERKLFIASIVHDLRTPIFTIRGYLEIIEKQIHQNPEKAKKYILTCRNKADMLNHLVSDLFSYTKLEFYKEKPNVEYVNLNRLLDDYLNGYSAILEEKGIRLIKSIPEANTFVYADPRLFSRAFYNIVDNAIRFSFENSDIYVSLFEEEKYAVIAIRDKGKGLHESELDQIFTPLYRGESSRNRKTGGAGLGLAISKEILEVHGGQITAENHHKQGAVFKLYLPLPHKS</sequence>
<name>A0ACD3ZX19_9BACI</name>
<dbReference type="Proteomes" id="UP000830837">
    <property type="component" value="Chromosome"/>
</dbReference>
<dbReference type="EMBL" id="CP096590">
    <property type="protein sequence ID" value="UPV78559.1"/>
    <property type="molecule type" value="Genomic_DNA"/>
</dbReference>
<accession>A0ACD3ZX19</accession>